<evidence type="ECO:0008006" key="12">
    <source>
        <dbReference type="Google" id="ProtNLM"/>
    </source>
</evidence>
<keyword evidence="3" id="KW-0560">Oxidoreductase</keyword>
<dbReference type="Pfam" id="PF07731">
    <property type="entry name" value="Cu-oxidase_2"/>
    <property type="match status" value="1"/>
</dbReference>
<dbReference type="eggNOG" id="KOG1263">
    <property type="taxonomic scope" value="Eukaryota"/>
</dbReference>
<dbReference type="SUPFAM" id="SSF49503">
    <property type="entry name" value="Cupredoxins"/>
    <property type="match status" value="3"/>
</dbReference>
<feature type="domain" description="Plastocyanin-like" evidence="9">
    <location>
        <begin position="43"/>
        <end position="156"/>
    </location>
</feature>
<feature type="domain" description="Plastocyanin-like" evidence="8">
    <location>
        <begin position="470"/>
        <end position="610"/>
    </location>
</feature>
<evidence type="ECO:0000256" key="5">
    <source>
        <dbReference type="SAM" id="MobiDB-lite"/>
    </source>
</evidence>
<keyword evidence="11" id="KW-1185">Reference proteome</keyword>
<name>W9YME0_9EURO</name>
<dbReference type="Proteomes" id="UP000019484">
    <property type="component" value="Unassembled WGS sequence"/>
</dbReference>
<evidence type="ECO:0000256" key="1">
    <source>
        <dbReference type="ARBA" id="ARBA00010609"/>
    </source>
</evidence>
<feature type="compositionally biased region" description="Polar residues" evidence="5">
    <location>
        <begin position="353"/>
        <end position="364"/>
    </location>
</feature>
<dbReference type="PANTHER" id="PTHR11709:SF394">
    <property type="entry name" value="FI03373P-RELATED"/>
    <property type="match status" value="1"/>
</dbReference>
<evidence type="ECO:0000256" key="3">
    <source>
        <dbReference type="ARBA" id="ARBA00023002"/>
    </source>
</evidence>
<reference evidence="10 11" key="1">
    <citation type="submission" date="2013-03" db="EMBL/GenBank/DDBJ databases">
        <title>The Genome Sequence of Capronia coronata CBS 617.96.</title>
        <authorList>
            <consortium name="The Broad Institute Genomics Platform"/>
            <person name="Cuomo C."/>
            <person name="de Hoog S."/>
            <person name="Gorbushina A."/>
            <person name="Walker B."/>
            <person name="Young S.K."/>
            <person name="Zeng Q."/>
            <person name="Gargeya S."/>
            <person name="Fitzgerald M."/>
            <person name="Haas B."/>
            <person name="Abouelleil A."/>
            <person name="Allen A.W."/>
            <person name="Alvarado L."/>
            <person name="Arachchi H.M."/>
            <person name="Berlin A.M."/>
            <person name="Chapman S.B."/>
            <person name="Gainer-Dewar J."/>
            <person name="Goldberg J."/>
            <person name="Griggs A."/>
            <person name="Gujja S."/>
            <person name="Hansen M."/>
            <person name="Howarth C."/>
            <person name="Imamovic A."/>
            <person name="Ireland A."/>
            <person name="Larimer J."/>
            <person name="McCowan C."/>
            <person name="Murphy C."/>
            <person name="Pearson M."/>
            <person name="Poon T.W."/>
            <person name="Priest M."/>
            <person name="Roberts A."/>
            <person name="Saif S."/>
            <person name="Shea T."/>
            <person name="Sisk P."/>
            <person name="Sykes S."/>
            <person name="Wortman J."/>
            <person name="Nusbaum C."/>
            <person name="Birren B."/>
        </authorList>
    </citation>
    <scope>NUCLEOTIDE SEQUENCE [LARGE SCALE GENOMIC DNA]</scope>
    <source>
        <strain evidence="10 11">CBS 617.96</strain>
    </source>
</reference>
<dbReference type="InterPro" id="IPR001117">
    <property type="entry name" value="Cu-oxidase_2nd"/>
</dbReference>
<dbReference type="InterPro" id="IPR011707">
    <property type="entry name" value="Cu-oxidase-like_N"/>
</dbReference>
<gene>
    <name evidence="10" type="ORF">A1O1_07052</name>
</gene>
<dbReference type="Pfam" id="PF00394">
    <property type="entry name" value="Cu-oxidase"/>
    <property type="match status" value="1"/>
</dbReference>
<dbReference type="EMBL" id="AMWN01000006">
    <property type="protein sequence ID" value="EXJ83429.1"/>
    <property type="molecule type" value="Genomic_DNA"/>
</dbReference>
<proteinExistence type="inferred from homology"/>
<evidence type="ECO:0000256" key="4">
    <source>
        <dbReference type="ARBA" id="ARBA00023008"/>
    </source>
</evidence>
<dbReference type="Gene3D" id="2.60.40.420">
    <property type="entry name" value="Cupredoxins - blue copper proteins"/>
    <property type="match status" value="3"/>
</dbReference>
<dbReference type="InterPro" id="IPR045087">
    <property type="entry name" value="Cu-oxidase_fam"/>
</dbReference>
<dbReference type="PANTHER" id="PTHR11709">
    <property type="entry name" value="MULTI-COPPER OXIDASE"/>
    <property type="match status" value="1"/>
</dbReference>
<feature type="region of interest" description="Disordered" evidence="5">
    <location>
        <begin position="326"/>
        <end position="364"/>
    </location>
</feature>
<dbReference type="InterPro" id="IPR011706">
    <property type="entry name" value="Cu-oxidase_C"/>
</dbReference>
<dbReference type="GO" id="GO:0016491">
    <property type="term" value="F:oxidoreductase activity"/>
    <property type="evidence" value="ECO:0007669"/>
    <property type="project" value="UniProtKB-KW"/>
</dbReference>
<comment type="similarity">
    <text evidence="1">Belongs to the multicopper oxidase family.</text>
</comment>
<evidence type="ECO:0000259" key="9">
    <source>
        <dbReference type="Pfam" id="PF07732"/>
    </source>
</evidence>
<feature type="chain" id="PRO_5004932901" description="L-ascorbate oxidase" evidence="6">
    <location>
        <begin position="25"/>
        <end position="667"/>
    </location>
</feature>
<evidence type="ECO:0000259" key="8">
    <source>
        <dbReference type="Pfam" id="PF07731"/>
    </source>
</evidence>
<dbReference type="RefSeq" id="XP_007726115.1">
    <property type="nucleotide sequence ID" value="XM_007727925.1"/>
</dbReference>
<keyword evidence="4" id="KW-0186">Copper</keyword>
<protein>
    <recommendedName>
        <fullName evidence="12">L-ascorbate oxidase</fullName>
    </recommendedName>
</protein>
<dbReference type="GO" id="GO:0005507">
    <property type="term" value="F:copper ion binding"/>
    <property type="evidence" value="ECO:0007669"/>
    <property type="project" value="InterPro"/>
</dbReference>
<dbReference type="GeneID" id="19161914"/>
<dbReference type="OrthoDB" id="2121828at2759"/>
<feature type="domain" description="Plastocyanin-like" evidence="7">
    <location>
        <begin position="166"/>
        <end position="323"/>
    </location>
</feature>
<feature type="signal peptide" evidence="6">
    <location>
        <begin position="1"/>
        <end position="24"/>
    </location>
</feature>
<keyword evidence="2" id="KW-0479">Metal-binding</keyword>
<dbReference type="AlphaFoldDB" id="W9YME0"/>
<evidence type="ECO:0000313" key="10">
    <source>
        <dbReference type="EMBL" id="EXJ83429.1"/>
    </source>
</evidence>
<dbReference type="Pfam" id="PF07732">
    <property type="entry name" value="Cu-oxidase_3"/>
    <property type="match status" value="1"/>
</dbReference>
<sequence>MFPLLHGFGLGAFVSFFLISCTNAARPVHHDWNFIPDIVLRVSVATIQLNCQPRLSTLVNGTYPGPPVYLEPEQTTWIRVYNDAPVNTTMHWHGLSLSTAPFADGSPQASQWPIPPGHFFDYELHPNAYDAGTSMYHCHVGFQAITGSGPLIVKDASPLPYPYDDEVIMKIGDFYPEDDHTIESMLTWAPIVWPGDPTALLVNGQSGTAPSPQNPTPSDSSCQPWIMDVEPDKTYRVRLIGGTAISLVLMGFEDHSNLTIIETDNAYVYPVETSYMQIDSGQRFSFLLKTKGRDELRGRSTFWIQLETRQENRVISAWALLNYVNHQKQPPPPPQSPPRSSKGRIQYHPANPSEPTNTTIPSSPILTLPSDVTTWLEYTFQNPPFAGYDPPPPSSEVTRRVVISTLQILNTTSNRTLMVSNNASWFDAAPQGPTTQIPYLVEMLQSGTINGAAPDFDRGASNPDSPGLDPLSQSYSARIGEVVEIVWQNAASSPARVFGAHPMHAHGGSYWDMGSGPGVYDPETHATLLQEHSVVTAGSQDPGGEGGRAGITTPYPGSRRDTTLLYKYASQGQYPGEPNGWRVWRVRVTQRNVGVWMIHCHILQHMIMGQQTVWVFGTPEEIKNHTMPVQGNLDGYFTYGGNVVGKIVGGRGGRGKEGRIEVVQFFE</sequence>
<accession>W9YME0</accession>
<evidence type="ECO:0000313" key="11">
    <source>
        <dbReference type="Proteomes" id="UP000019484"/>
    </source>
</evidence>
<evidence type="ECO:0000256" key="6">
    <source>
        <dbReference type="SAM" id="SignalP"/>
    </source>
</evidence>
<comment type="caution">
    <text evidence="10">The sequence shown here is derived from an EMBL/GenBank/DDBJ whole genome shotgun (WGS) entry which is preliminary data.</text>
</comment>
<dbReference type="STRING" id="1182541.W9YME0"/>
<dbReference type="InterPro" id="IPR008972">
    <property type="entry name" value="Cupredoxin"/>
</dbReference>
<evidence type="ECO:0000256" key="2">
    <source>
        <dbReference type="ARBA" id="ARBA00022723"/>
    </source>
</evidence>
<dbReference type="HOGENOM" id="CLU_006504_8_3_1"/>
<dbReference type="CDD" id="cd13873">
    <property type="entry name" value="CuRO_2_AAO_like_2"/>
    <property type="match status" value="1"/>
</dbReference>
<evidence type="ECO:0000259" key="7">
    <source>
        <dbReference type="Pfam" id="PF00394"/>
    </source>
</evidence>
<organism evidence="10 11">
    <name type="scientific">Capronia coronata CBS 617.96</name>
    <dbReference type="NCBI Taxonomy" id="1182541"/>
    <lineage>
        <taxon>Eukaryota</taxon>
        <taxon>Fungi</taxon>
        <taxon>Dikarya</taxon>
        <taxon>Ascomycota</taxon>
        <taxon>Pezizomycotina</taxon>
        <taxon>Eurotiomycetes</taxon>
        <taxon>Chaetothyriomycetidae</taxon>
        <taxon>Chaetothyriales</taxon>
        <taxon>Herpotrichiellaceae</taxon>
        <taxon>Capronia</taxon>
    </lineage>
</organism>
<keyword evidence="6" id="KW-0732">Signal</keyword>